<feature type="chain" id="PRO_5040338493" evidence="1">
    <location>
        <begin position="28"/>
        <end position="256"/>
    </location>
</feature>
<dbReference type="EMBL" id="CAICTM010000316">
    <property type="protein sequence ID" value="CAB9507709.1"/>
    <property type="molecule type" value="Genomic_DNA"/>
</dbReference>
<dbReference type="OrthoDB" id="2018221at2759"/>
<reference evidence="2" key="1">
    <citation type="submission" date="2020-06" db="EMBL/GenBank/DDBJ databases">
        <authorList>
            <consortium name="Plant Systems Biology data submission"/>
        </authorList>
    </citation>
    <scope>NUCLEOTIDE SEQUENCE</scope>
    <source>
        <strain evidence="2">D6</strain>
    </source>
</reference>
<dbReference type="AlphaFoldDB" id="A0A9N8DXC8"/>
<dbReference type="Proteomes" id="UP001153069">
    <property type="component" value="Unassembled WGS sequence"/>
</dbReference>
<keyword evidence="1" id="KW-0732">Signal</keyword>
<keyword evidence="3" id="KW-1185">Reference proteome</keyword>
<name>A0A9N8DXC8_9STRA</name>
<accession>A0A9N8DXC8</accession>
<proteinExistence type="predicted"/>
<feature type="signal peptide" evidence="1">
    <location>
        <begin position="1"/>
        <end position="27"/>
    </location>
</feature>
<comment type="caution">
    <text evidence="2">The sequence shown here is derived from an EMBL/GenBank/DDBJ whole genome shotgun (WGS) entry which is preliminary data.</text>
</comment>
<evidence type="ECO:0000256" key="1">
    <source>
        <dbReference type="SAM" id="SignalP"/>
    </source>
</evidence>
<organism evidence="2 3">
    <name type="scientific">Seminavis robusta</name>
    <dbReference type="NCBI Taxonomy" id="568900"/>
    <lineage>
        <taxon>Eukaryota</taxon>
        <taxon>Sar</taxon>
        <taxon>Stramenopiles</taxon>
        <taxon>Ochrophyta</taxon>
        <taxon>Bacillariophyta</taxon>
        <taxon>Bacillariophyceae</taxon>
        <taxon>Bacillariophycidae</taxon>
        <taxon>Naviculales</taxon>
        <taxon>Naviculaceae</taxon>
        <taxon>Seminavis</taxon>
    </lineage>
</organism>
<protein>
    <submittedName>
        <fullName evidence="2">Uncharacterized protein</fullName>
    </submittedName>
</protein>
<evidence type="ECO:0000313" key="2">
    <source>
        <dbReference type="EMBL" id="CAB9507709.1"/>
    </source>
</evidence>
<evidence type="ECO:0000313" key="3">
    <source>
        <dbReference type="Proteomes" id="UP001153069"/>
    </source>
</evidence>
<sequence>MMMILNCRLLLLLSAVLLGCHDRTVTGFSLVTSPATTPVVRQHESFPRRTRNLATRLQMGFWERLTGKDNQEGDFINLNDAQDAQEYGPGPLVVLYNIPEGVLNEEVQDMMADGAPLASGKGITLYRIRVDDEASNQQRDPVLSMAMKDALEGIADGKLTDQYTPAAAPTTTTNNIVGMPPIVLALFSGFRNDEMLQAYQILASEVYQEAQIEPACAKAVPNAMDKPLQQVIEEIGGDHREAMLMMQQDQQETGES</sequence>
<gene>
    <name evidence="2" type="ORF">SEMRO_317_G115800.1</name>
</gene>